<dbReference type="Pfam" id="PF00857">
    <property type="entry name" value="Isochorismatase"/>
    <property type="match status" value="1"/>
</dbReference>
<evidence type="ECO:0000256" key="1">
    <source>
        <dbReference type="ARBA" id="ARBA00022801"/>
    </source>
</evidence>
<evidence type="ECO:0000313" key="3">
    <source>
        <dbReference type="EMBL" id="KHN66267.1"/>
    </source>
</evidence>
<dbReference type="Proteomes" id="UP000031012">
    <property type="component" value="Unassembled WGS sequence"/>
</dbReference>
<dbReference type="InterPro" id="IPR000868">
    <property type="entry name" value="Isochorismatase-like_dom"/>
</dbReference>
<evidence type="ECO:0000259" key="2">
    <source>
        <dbReference type="Pfam" id="PF00857"/>
    </source>
</evidence>
<dbReference type="EMBL" id="JHQK01000013">
    <property type="protein sequence ID" value="KHN66267.1"/>
    <property type="molecule type" value="Genomic_DNA"/>
</dbReference>
<gene>
    <name evidence="3" type="ORF">DH17_02790</name>
</gene>
<keyword evidence="1" id="KW-0378">Hydrolase</keyword>
<dbReference type="InterPro" id="IPR050272">
    <property type="entry name" value="Isochorismatase-like_hydrls"/>
</dbReference>
<protein>
    <submittedName>
        <fullName evidence="3">Isochorismatase</fullName>
    </submittedName>
</protein>
<sequence>MSHALVIVDLQNEYLATGQLPLVNINQAVENAKKILVDAREKNTFIIHVRHEALEAESPFFAPNTDGVKIIEEVAPLDNEIIITKNYPNSFLKTELLNTLKKNGIEEITIIGAMSHICIDATTRAASDFGFKCTVIEDACGRMDLEFGETKVSAQQVHSAFMAALGFAYAEIKTTAEYLS</sequence>
<dbReference type="Gene3D" id="3.40.50.850">
    <property type="entry name" value="Isochorismatase-like"/>
    <property type="match status" value="1"/>
</dbReference>
<dbReference type="AlphaFoldDB" id="A0A0B2UB22"/>
<comment type="caution">
    <text evidence="3">The sequence shown here is derived from an EMBL/GenBank/DDBJ whole genome shotgun (WGS) entry which is preliminary data.</text>
</comment>
<name>A0A0B2UB22_9GAMM</name>
<accession>A0A0B2UB22</accession>
<dbReference type="PANTHER" id="PTHR43540:SF1">
    <property type="entry name" value="ISOCHORISMATASE HYDROLASE"/>
    <property type="match status" value="1"/>
</dbReference>
<dbReference type="CDD" id="cd01014">
    <property type="entry name" value="nicotinamidase_related"/>
    <property type="match status" value="1"/>
</dbReference>
<dbReference type="GO" id="GO:0016787">
    <property type="term" value="F:hydrolase activity"/>
    <property type="evidence" value="ECO:0007669"/>
    <property type="project" value="UniProtKB-KW"/>
</dbReference>
<feature type="domain" description="Isochorismatase-like" evidence="2">
    <location>
        <begin position="4"/>
        <end position="148"/>
    </location>
</feature>
<reference evidence="3 4" key="1">
    <citation type="submission" date="2014-03" db="EMBL/GenBank/DDBJ databases">
        <title>Genome sequence of the diesel-degrader and plant-growth promoter Acinetobacter oleivorans PF-1 isolated from the roots of poplar tree.</title>
        <authorList>
            <person name="Gkorezis P."/>
            <person name="van Hamme J."/>
            <person name="Rineau F."/>
            <person name="Vangronsveld J."/>
            <person name="Francetti A."/>
        </authorList>
    </citation>
    <scope>NUCLEOTIDE SEQUENCE [LARGE SCALE GENOMIC DNA]</scope>
    <source>
        <strain evidence="3 4">PF1</strain>
    </source>
</reference>
<proteinExistence type="predicted"/>
<evidence type="ECO:0000313" key="4">
    <source>
        <dbReference type="Proteomes" id="UP000031012"/>
    </source>
</evidence>
<organism evidence="3 4">
    <name type="scientific">Acinetobacter oleivorans</name>
    <dbReference type="NCBI Taxonomy" id="1148157"/>
    <lineage>
        <taxon>Bacteria</taxon>
        <taxon>Pseudomonadati</taxon>
        <taxon>Pseudomonadota</taxon>
        <taxon>Gammaproteobacteria</taxon>
        <taxon>Moraxellales</taxon>
        <taxon>Moraxellaceae</taxon>
        <taxon>Acinetobacter</taxon>
    </lineage>
</organism>
<dbReference type="SUPFAM" id="SSF52499">
    <property type="entry name" value="Isochorismatase-like hydrolases"/>
    <property type="match status" value="1"/>
</dbReference>
<dbReference type="PANTHER" id="PTHR43540">
    <property type="entry name" value="PEROXYUREIDOACRYLATE/UREIDOACRYLATE AMIDOHYDROLASE-RELATED"/>
    <property type="match status" value="1"/>
</dbReference>
<dbReference type="InterPro" id="IPR036380">
    <property type="entry name" value="Isochorismatase-like_sf"/>
</dbReference>